<name>A0A5M9K7H7_MONFR</name>
<dbReference type="InterPro" id="IPR000073">
    <property type="entry name" value="AB_hydrolase_1"/>
</dbReference>
<evidence type="ECO:0000313" key="2">
    <source>
        <dbReference type="EMBL" id="KAA8576453.1"/>
    </source>
</evidence>
<feature type="domain" description="AB hydrolase-1" evidence="1">
    <location>
        <begin position="129"/>
        <end position="461"/>
    </location>
</feature>
<gene>
    <name evidence="2" type="ORF">EYC84_006572</name>
</gene>
<dbReference type="VEuPathDB" id="FungiDB:MFRU_009g03040"/>
<reference evidence="2 3" key="1">
    <citation type="submission" date="2019-06" db="EMBL/GenBank/DDBJ databases">
        <title>Genome Sequence of the Brown Rot Fungal Pathogen Monilinia fructicola.</title>
        <authorList>
            <person name="De Miccolis Angelini R.M."/>
            <person name="Landi L."/>
            <person name="Abate D."/>
            <person name="Pollastro S."/>
            <person name="Romanazzi G."/>
            <person name="Faretra F."/>
        </authorList>
    </citation>
    <scope>NUCLEOTIDE SEQUENCE [LARGE SCALE GENOMIC DNA]</scope>
    <source>
        <strain evidence="2 3">Mfrc123</strain>
    </source>
</reference>
<dbReference type="Gene3D" id="3.40.50.1820">
    <property type="entry name" value="alpha/beta hydrolase"/>
    <property type="match status" value="1"/>
</dbReference>
<proteinExistence type="predicted"/>
<organism evidence="2 3">
    <name type="scientific">Monilinia fructicola</name>
    <name type="common">Brown rot fungus</name>
    <name type="synonym">Ciboria fructicola</name>
    <dbReference type="NCBI Taxonomy" id="38448"/>
    <lineage>
        <taxon>Eukaryota</taxon>
        <taxon>Fungi</taxon>
        <taxon>Dikarya</taxon>
        <taxon>Ascomycota</taxon>
        <taxon>Pezizomycotina</taxon>
        <taxon>Leotiomycetes</taxon>
        <taxon>Helotiales</taxon>
        <taxon>Sclerotiniaceae</taxon>
        <taxon>Monilinia</taxon>
    </lineage>
</organism>
<dbReference type="InterPro" id="IPR029058">
    <property type="entry name" value="AB_hydrolase_fold"/>
</dbReference>
<dbReference type="AlphaFoldDB" id="A0A5M9K7H7"/>
<sequence>MLSAGTIPESLSSIHKAFTNIVPNRSLGIPLSLFAGLATTSLFFLTFRDVYFPGDVTKIASWKEKSDLEAKSKSKIVPSPLTTQIPTLSRGEIFALPYPPDIFPGARDIPSPYGSTRAYEFGPLTGPKVLLIHGISTPCISLHSLATTLASSHGCRVLLFDLFGRGYSDGVADLPHDERLYTAQILLVLTSSSLSWVGDGFNILGFSMGGGVAVDFAVGFPEMVQSVVLLAPGGLIRDEKFGWKGKVMRKWWFPDALWGWILRRRVSGAYKGAPNSLPSLSSSSLPVTNLDFDDKEDENQGQVDSELTTAIPSSSLAKRTDTRISFDDTPISPSLPHITVGEVMCWQTQRHRGYANAFASSIMYASISGCEETWRRLWGSRDCRTSQEDGKSRSREKILLIVGEWDDVIVPQELKEDLERMADSIDTGDDRRWNFDERVVWEVVKGAGHEFPITKGEEVAELVGKFLSV</sequence>
<dbReference type="InterPro" id="IPR052370">
    <property type="entry name" value="Meta-cleavage_hydrolase"/>
</dbReference>
<protein>
    <recommendedName>
        <fullName evidence="1">AB hydrolase-1 domain-containing protein</fullName>
    </recommendedName>
</protein>
<dbReference type="EMBL" id="VICG01000001">
    <property type="protein sequence ID" value="KAA8576453.1"/>
    <property type="molecule type" value="Genomic_DNA"/>
</dbReference>
<comment type="caution">
    <text evidence="2">The sequence shown here is derived from an EMBL/GenBank/DDBJ whole genome shotgun (WGS) entry which is preliminary data.</text>
</comment>
<dbReference type="PRINTS" id="PR00111">
    <property type="entry name" value="ABHYDROLASE"/>
</dbReference>
<dbReference type="SUPFAM" id="SSF53474">
    <property type="entry name" value="alpha/beta-Hydrolases"/>
    <property type="match status" value="1"/>
</dbReference>
<dbReference type="GO" id="GO:0005783">
    <property type="term" value="C:endoplasmic reticulum"/>
    <property type="evidence" value="ECO:0007669"/>
    <property type="project" value="TreeGrafter"/>
</dbReference>
<dbReference type="OrthoDB" id="408373at2759"/>
<accession>A0A5M9K7H7</accession>
<keyword evidence="3" id="KW-1185">Reference proteome</keyword>
<evidence type="ECO:0000259" key="1">
    <source>
        <dbReference type="Pfam" id="PF12697"/>
    </source>
</evidence>
<evidence type="ECO:0000313" key="3">
    <source>
        <dbReference type="Proteomes" id="UP000322873"/>
    </source>
</evidence>
<dbReference type="Pfam" id="PF12697">
    <property type="entry name" value="Abhydrolase_6"/>
    <property type="match status" value="1"/>
</dbReference>
<dbReference type="PANTHER" id="PTHR43139">
    <property type="entry name" value="SI:DKEY-122A22.2"/>
    <property type="match status" value="1"/>
</dbReference>
<dbReference type="Proteomes" id="UP000322873">
    <property type="component" value="Unassembled WGS sequence"/>
</dbReference>
<dbReference type="PANTHER" id="PTHR43139:SF65">
    <property type="entry name" value="HYDROLASE FAMILY PROTEIN, PUTATIVE (AFU_ORTHOLOGUE AFUA_6G07060)-RELATED"/>
    <property type="match status" value="1"/>
</dbReference>